<dbReference type="VEuPathDB" id="TriTrypDB:TcBrA4_0029760"/>
<dbReference type="InterPro" id="IPR051581">
    <property type="entry name" value="Ca-bind"/>
</dbReference>
<dbReference type="InterPro" id="IPR018247">
    <property type="entry name" value="EF_Hand_1_Ca_BS"/>
</dbReference>
<dbReference type="VEuPathDB" id="TriTrypDB:TCSYLVIO_003180"/>
<dbReference type="VEuPathDB" id="TriTrypDB:TcCLB.509059.30"/>
<feature type="domain" description="EF-hand" evidence="6">
    <location>
        <begin position="395"/>
        <end position="430"/>
    </location>
</feature>
<dbReference type="Proteomes" id="UP000246078">
    <property type="component" value="Unassembled WGS sequence"/>
</dbReference>
<dbReference type="GO" id="GO:0005509">
    <property type="term" value="F:calcium ion binding"/>
    <property type="evidence" value="ECO:0007669"/>
    <property type="project" value="InterPro"/>
</dbReference>
<dbReference type="SUPFAM" id="SSF47473">
    <property type="entry name" value="EF-hand"/>
    <property type="match status" value="1"/>
</dbReference>
<dbReference type="AlphaFoldDB" id="A0A2V2WYN0"/>
<keyword evidence="3" id="KW-0106">Calcium</keyword>
<dbReference type="InterPro" id="IPR011992">
    <property type="entry name" value="EF-hand-dom_pair"/>
</dbReference>
<evidence type="ECO:0000256" key="2">
    <source>
        <dbReference type="ARBA" id="ARBA00022737"/>
    </source>
</evidence>
<dbReference type="PROSITE" id="PS00018">
    <property type="entry name" value="EF_HAND_1"/>
    <property type="match status" value="1"/>
</dbReference>
<evidence type="ECO:0000256" key="1">
    <source>
        <dbReference type="ARBA" id="ARBA00022723"/>
    </source>
</evidence>
<reference evidence="7 8" key="1">
    <citation type="journal article" date="2018" name="Microb. Genom.">
        <title>Expanding an expanded genome: long-read sequencing of Trypanosoma cruzi.</title>
        <authorList>
            <person name="Berna L."/>
            <person name="Rodriguez M."/>
            <person name="Chiribao M.L."/>
            <person name="Parodi-Talice A."/>
            <person name="Pita S."/>
            <person name="Rijo G."/>
            <person name="Alvarez-Valin F."/>
            <person name="Robello C."/>
        </authorList>
    </citation>
    <scope>NUCLEOTIDE SEQUENCE [LARGE SCALE GENOMIC DNA]</scope>
    <source>
        <strain evidence="7 8">TCC</strain>
    </source>
</reference>
<keyword evidence="5" id="KW-0472">Membrane</keyword>
<evidence type="ECO:0000259" key="6">
    <source>
        <dbReference type="PROSITE" id="PS50222"/>
    </source>
</evidence>
<protein>
    <submittedName>
        <fullName evidence="7">Putative calcium-binding protein</fullName>
    </submittedName>
</protein>
<dbReference type="VEuPathDB" id="TriTrypDB:C3747_41g263"/>
<dbReference type="PANTHER" id="PTHR34524:SF16">
    <property type="entry name" value="PROTEIN, PUTATIVE-RELATED"/>
    <property type="match status" value="1"/>
</dbReference>
<dbReference type="VEuPathDB" id="TriTrypDB:TCDM_01471"/>
<keyword evidence="5" id="KW-0812">Transmembrane</keyword>
<feature type="compositionally biased region" description="Basic and acidic residues" evidence="4">
    <location>
        <begin position="84"/>
        <end position="93"/>
    </location>
</feature>
<gene>
    <name evidence="7" type="ORF">C3747_41g263</name>
</gene>
<dbReference type="VEuPathDB" id="TriTrypDB:TcCLB.507925.60"/>
<evidence type="ECO:0000313" key="7">
    <source>
        <dbReference type="EMBL" id="PWV13708.1"/>
    </source>
</evidence>
<keyword evidence="5" id="KW-1133">Transmembrane helix</keyword>
<evidence type="ECO:0000256" key="3">
    <source>
        <dbReference type="ARBA" id="ARBA00022837"/>
    </source>
</evidence>
<dbReference type="InterPro" id="IPR002048">
    <property type="entry name" value="EF_hand_dom"/>
</dbReference>
<dbReference type="VEuPathDB" id="TriTrypDB:TcCL_ESM04606"/>
<name>A0A2V2WYN0_TRYCR</name>
<dbReference type="OMA" id="FLAIWDE"/>
<dbReference type="SMR" id="A0A2V2WYN0"/>
<dbReference type="VEuPathDB" id="TriTrypDB:BCY84_00941"/>
<dbReference type="VEuPathDB" id="TriTrypDB:ECC02_000250"/>
<dbReference type="VEuPathDB" id="TriTrypDB:C4B63_42g100"/>
<sequence>MRCDGKVIFLPLTGLLHWREGVDYASRLFAGGGKRLGVDIFYFIFIFPFFSVHFSPYFHICLHTLLSDMHATKRSKVGGGEKGSPTRREAKEEKKKRKKTAGKEGAKSNKRDWADGVLLEYFCDTFSRCVSLLQISVRMDTTLYSEVNRLERGDFLFFHCVQLSQHERDVQRYFFGCYFPRWRGFYLEEVRDMPGPLGYKVQRHFPAYPFDVYLKDNGEHFLTDDFQEGSIFTLGASQNQRDGESKRYKVVHCDDSRLRTRTGTTLADIGNDITTKLNQTHRVPGEVIDLLREIRDAYVVYAGNGIPEIGIKAMGRHFRHVSEDGKRWMSLENIGKLVRDSRAFSTTLSFEDTQKTNSTISNNARSIHEAFPQNEEGCIDYDLFMDYVRGPMSQKRKDAVWEIFRKLDFDGDGYLNILDIQARYNAQQHPVVAVERLFSADKLLKGFLTVWDENKQYGLIPYAEFIDYYNGVSAVIADDYIFFDILRNQWKVMRDWGGTVGTRRGKSEVSTM</sequence>
<comment type="caution">
    <text evidence="7">The sequence shown here is derived from an EMBL/GenBank/DDBJ whole genome shotgun (WGS) entry which is preliminary data.</text>
</comment>
<proteinExistence type="predicted"/>
<dbReference type="VEuPathDB" id="TriTrypDB:TcG_00391"/>
<evidence type="ECO:0000256" key="4">
    <source>
        <dbReference type="SAM" id="MobiDB-lite"/>
    </source>
</evidence>
<dbReference type="VEuPathDB" id="TriTrypDB:Tc_MARK_1888"/>
<dbReference type="PANTHER" id="PTHR34524">
    <property type="entry name" value="CALCYPHOSIN"/>
    <property type="match status" value="1"/>
</dbReference>
<evidence type="ECO:0000313" key="8">
    <source>
        <dbReference type="Proteomes" id="UP000246078"/>
    </source>
</evidence>
<dbReference type="EMBL" id="PRFC01000041">
    <property type="protein sequence ID" value="PWV13708.1"/>
    <property type="molecule type" value="Genomic_DNA"/>
</dbReference>
<dbReference type="PROSITE" id="PS50222">
    <property type="entry name" value="EF_HAND_2"/>
    <property type="match status" value="1"/>
</dbReference>
<dbReference type="Gene3D" id="1.10.238.10">
    <property type="entry name" value="EF-hand"/>
    <property type="match status" value="1"/>
</dbReference>
<feature type="transmembrane region" description="Helical" evidence="5">
    <location>
        <begin position="40"/>
        <end position="66"/>
    </location>
</feature>
<feature type="region of interest" description="Disordered" evidence="4">
    <location>
        <begin position="74"/>
        <end position="108"/>
    </location>
</feature>
<organism evidence="7 8">
    <name type="scientific">Trypanosoma cruzi</name>
    <dbReference type="NCBI Taxonomy" id="5693"/>
    <lineage>
        <taxon>Eukaryota</taxon>
        <taxon>Discoba</taxon>
        <taxon>Euglenozoa</taxon>
        <taxon>Kinetoplastea</taxon>
        <taxon>Metakinetoplastina</taxon>
        <taxon>Trypanosomatida</taxon>
        <taxon>Trypanosomatidae</taxon>
        <taxon>Trypanosoma</taxon>
        <taxon>Schizotrypanum</taxon>
    </lineage>
</organism>
<dbReference type="OrthoDB" id="444540at2759"/>
<keyword evidence="2" id="KW-0677">Repeat</keyword>
<dbReference type="VEuPathDB" id="TriTrypDB:TcYC6_0096240"/>
<evidence type="ECO:0000256" key="5">
    <source>
        <dbReference type="SAM" id="Phobius"/>
    </source>
</evidence>
<accession>A0A2V2WYN0</accession>
<keyword evidence="1" id="KW-0479">Metal-binding</keyword>